<name>A0AAD9WNR6_9ROSI</name>
<dbReference type="EMBL" id="JANJYI010000009">
    <property type="protein sequence ID" value="KAK2636738.1"/>
    <property type="molecule type" value="Genomic_DNA"/>
</dbReference>
<dbReference type="AlphaFoldDB" id="A0AAD9WNR6"/>
<keyword evidence="3" id="KW-1185">Reference proteome</keyword>
<accession>A0AAD9WNR6</accession>
<proteinExistence type="predicted"/>
<evidence type="ECO:0000313" key="2">
    <source>
        <dbReference type="EMBL" id="KAK2636738.1"/>
    </source>
</evidence>
<gene>
    <name evidence="2" type="ORF">Ddye_031530</name>
</gene>
<feature type="compositionally biased region" description="Basic and acidic residues" evidence="1">
    <location>
        <begin position="56"/>
        <end position="67"/>
    </location>
</feature>
<dbReference type="Proteomes" id="UP001280121">
    <property type="component" value="Unassembled WGS sequence"/>
</dbReference>
<protein>
    <submittedName>
        <fullName evidence="2">Uncharacterized protein</fullName>
    </submittedName>
</protein>
<comment type="caution">
    <text evidence="2">The sequence shown here is derived from an EMBL/GenBank/DDBJ whole genome shotgun (WGS) entry which is preliminary data.</text>
</comment>
<feature type="region of interest" description="Disordered" evidence="1">
    <location>
        <begin position="44"/>
        <end position="67"/>
    </location>
</feature>
<evidence type="ECO:0000256" key="1">
    <source>
        <dbReference type="SAM" id="MobiDB-lite"/>
    </source>
</evidence>
<organism evidence="2 3">
    <name type="scientific">Dipteronia dyeriana</name>
    <dbReference type="NCBI Taxonomy" id="168575"/>
    <lineage>
        <taxon>Eukaryota</taxon>
        <taxon>Viridiplantae</taxon>
        <taxon>Streptophyta</taxon>
        <taxon>Embryophyta</taxon>
        <taxon>Tracheophyta</taxon>
        <taxon>Spermatophyta</taxon>
        <taxon>Magnoliopsida</taxon>
        <taxon>eudicotyledons</taxon>
        <taxon>Gunneridae</taxon>
        <taxon>Pentapetalae</taxon>
        <taxon>rosids</taxon>
        <taxon>malvids</taxon>
        <taxon>Sapindales</taxon>
        <taxon>Sapindaceae</taxon>
        <taxon>Hippocastanoideae</taxon>
        <taxon>Acereae</taxon>
        <taxon>Dipteronia</taxon>
    </lineage>
</organism>
<evidence type="ECO:0000313" key="3">
    <source>
        <dbReference type="Proteomes" id="UP001280121"/>
    </source>
</evidence>
<reference evidence="2" key="1">
    <citation type="journal article" date="2023" name="Plant J.">
        <title>Genome sequences and population genomics provide insights into the demographic history, inbreeding, and mutation load of two 'living fossil' tree species of Dipteronia.</title>
        <authorList>
            <person name="Feng Y."/>
            <person name="Comes H.P."/>
            <person name="Chen J."/>
            <person name="Zhu S."/>
            <person name="Lu R."/>
            <person name="Zhang X."/>
            <person name="Li P."/>
            <person name="Qiu J."/>
            <person name="Olsen K.M."/>
            <person name="Qiu Y."/>
        </authorList>
    </citation>
    <scope>NUCLEOTIDE SEQUENCE</scope>
    <source>
        <strain evidence="2">KIB01</strain>
    </source>
</reference>
<sequence>MEKVVSSYLRYVMDRSNAWTEENKVVKLHSLGHFGGDSYDDDGGGTWGSTNLDHPATFDKVHRSSRP</sequence>